<dbReference type="InterPro" id="IPR036890">
    <property type="entry name" value="HATPase_C_sf"/>
</dbReference>
<dbReference type="Pfam" id="PF00672">
    <property type="entry name" value="HAMP"/>
    <property type="match status" value="1"/>
</dbReference>
<dbReference type="RefSeq" id="WP_385876306.1">
    <property type="nucleotide sequence ID" value="NZ_JBHLXE010000037.1"/>
</dbReference>
<dbReference type="SMART" id="SM00387">
    <property type="entry name" value="HATPase_c"/>
    <property type="match status" value="1"/>
</dbReference>
<dbReference type="CDD" id="cd06225">
    <property type="entry name" value="HAMP"/>
    <property type="match status" value="1"/>
</dbReference>
<dbReference type="Gene3D" id="1.10.287.130">
    <property type="match status" value="1"/>
</dbReference>
<evidence type="ECO:0000259" key="15">
    <source>
        <dbReference type="PROSITE" id="PS50109"/>
    </source>
</evidence>
<keyword evidence="11 14" id="KW-1133">Transmembrane helix</keyword>
<feature type="domain" description="HAMP" evidence="16">
    <location>
        <begin position="170"/>
        <end position="225"/>
    </location>
</feature>
<keyword evidence="10 17" id="KW-0067">ATP-binding</keyword>
<comment type="catalytic activity">
    <reaction evidence="1">
        <text>ATP + protein L-histidine = ADP + protein N-phospho-L-histidine.</text>
        <dbReference type="EC" id="2.7.13.3"/>
    </reaction>
</comment>
<evidence type="ECO:0000256" key="11">
    <source>
        <dbReference type="ARBA" id="ARBA00022989"/>
    </source>
</evidence>
<keyword evidence="6" id="KW-0808">Transferase</keyword>
<evidence type="ECO:0000256" key="9">
    <source>
        <dbReference type="ARBA" id="ARBA00022777"/>
    </source>
</evidence>
<dbReference type="SUPFAM" id="SSF158472">
    <property type="entry name" value="HAMP domain-like"/>
    <property type="match status" value="1"/>
</dbReference>
<keyword evidence="18" id="KW-1185">Reference proteome</keyword>
<evidence type="ECO:0000256" key="14">
    <source>
        <dbReference type="SAM" id="Phobius"/>
    </source>
</evidence>
<dbReference type="Pfam" id="PF02518">
    <property type="entry name" value="HATPase_c"/>
    <property type="match status" value="1"/>
</dbReference>
<reference evidence="17 18" key="1">
    <citation type="submission" date="2024-09" db="EMBL/GenBank/DDBJ databases">
        <authorList>
            <person name="Sun Q."/>
            <person name="Mori K."/>
        </authorList>
    </citation>
    <scope>NUCLEOTIDE SEQUENCE [LARGE SCALE GENOMIC DNA]</scope>
    <source>
        <strain evidence="17 18">CCM 8545</strain>
    </source>
</reference>
<keyword evidence="13 14" id="KW-0472">Membrane</keyword>
<dbReference type="InterPro" id="IPR036097">
    <property type="entry name" value="HisK_dim/P_sf"/>
</dbReference>
<dbReference type="InterPro" id="IPR003660">
    <property type="entry name" value="HAMP_dom"/>
</dbReference>
<evidence type="ECO:0000256" key="7">
    <source>
        <dbReference type="ARBA" id="ARBA00022692"/>
    </source>
</evidence>
<evidence type="ECO:0000313" key="18">
    <source>
        <dbReference type="Proteomes" id="UP001589758"/>
    </source>
</evidence>
<feature type="domain" description="Histidine kinase" evidence="15">
    <location>
        <begin position="233"/>
        <end position="446"/>
    </location>
</feature>
<dbReference type="InterPro" id="IPR003594">
    <property type="entry name" value="HATPase_dom"/>
</dbReference>
<dbReference type="SUPFAM" id="SSF47384">
    <property type="entry name" value="Homodimeric domain of signal transducing histidine kinase"/>
    <property type="match status" value="1"/>
</dbReference>
<dbReference type="InterPro" id="IPR050398">
    <property type="entry name" value="HssS/ArlS-like"/>
</dbReference>
<organism evidence="17 18">
    <name type="scientific">Thorsellia kenyensis</name>
    <dbReference type="NCBI Taxonomy" id="1549888"/>
    <lineage>
        <taxon>Bacteria</taxon>
        <taxon>Pseudomonadati</taxon>
        <taxon>Pseudomonadota</taxon>
        <taxon>Gammaproteobacteria</taxon>
        <taxon>Enterobacterales</taxon>
        <taxon>Thorselliaceae</taxon>
        <taxon>Thorsellia</taxon>
    </lineage>
</organism>
<keyword evidence="8" id="KW-0547">Nucleotide-binding</keyword>
<proteinExistence type="predicted"/>
<dbReference type="PROSITE" id="PS50885">
    <property type="entry name" value="HAMP"/>
    <property type="match status" value="1"/>
</dbReference>
<dbReference type="PRINTS" id="PR00344">
    <property type="entry name" value="BCTRLSENSOR"/>
</dbReference>
<dbReference type="InterPro" id="IPR005467">
    <property type="entry name" value="His_kinase_dom"/>
</dbReference>
<evidence type="ECO:0000256" key="10">
    <source>
        <dbReference type="ARBA" id="ARBA00022840"/>
    </source>
</evidence>
<evidence type="ECO:0000256" key="8">
    <source>
        <dbReference type="ARBA" id="ARBA00022741"/>
    </source>
</evidence>
<dbReference type="PROSITE" id="PS50109">
    <property type="entry name" value="HIS_KIN"/>
    <property type="match status" value="1"/>
</dbReference>
<dbReference type="InterPro" id="IPR003661">
    <property type="entry name" value="HisK_dim/P_dom"/>
</dbReference>
<dbReference type="PANTHER" id="PTHR45528:SF1">
    <property type="entry name" value="SENSOR HISTIDINE KINASE CPXA"/>
    <property type="match status" value="1"/>
</dbReference>
<evidence type="ECO:0000256" key="1">
    <source>
        <dbReference type="ARBA" id="ARBA00000085"/>
    </source>
</evidence>
<dbReference type="Pfam" id="PF00512">
    <property type="entry name" value="HisKA"/>
    <property type="match status" value="1"/>
</dbReference>
<dbReference type="SMART" id="SM00388">
    <property type="entry name" value="HisKA"/>
    <property type="match status" value="1"/>
</dbReference>
<evidence type="ECO:0000256" key="3">
    <source>
        <dbReference type="ARBA" id="ARBA00012438"/>
    </source>
</evidence>
<sequence length="448" mass="51810">MRLSLFWKILLGFWIAFIIAVQLLWVVVTIHHDAPEDIERQITWRVASVIDALRHGGPRELELILRTWPEKERDYVKVNPIPAEYSGQVASVYFPESKAGHYYSQHRESEILYNEYVMAPDEKLYQVQYDAKKLRDEYLSLTDRYLFNIHEPLLFLGLFGGFIFSSFMAWNLSKPLKVIREGFYRVSNGDLSVRLLPELRHRKDEITDVARDFDLMVDTIHHLSSAREALLHDISHELRTPLTRIRIALGLAQQNMDNIPKTLARVAHETDRLEELVSEVLSLARIENENVLDEDYFDLDLLIDVLVEEVKIEADNKKVNINFSVQTNNCSWLVRGKAELIRRAFENVLRNAIKYSNAAQTVYFSLFEEKNMFVALIRDEGPGVPEDKLNFIFEAFGRLQYSNEKIGYGLGLSISKKAILAHNGEIQAKNHPQGGLIIRIAIPKFLDE</sequence>
<evidence type="ECO:0000256" key="5">
    <source>
        <dbReference type="ARBA" id="ARBA00022553"/>
    </source>
</evidence>
<keyword evidence="12" id="KW-0902">Two-component regulatory system</keyword>
<accession>A0ABV6C8C2</accession>
<protein>
    <recommendedName>
        <fullName evidence="3">histidine kinase</fullName>
        <ecNumber evidence="3">2.7.13.3</ecNumber>
    </recommendedName>
</protein>
<feature type="transmembrane region" description="Helical" evidence="14">
    <location>
        <begin position="153"/>
        <end position="172"/>
    </location>
</feature>
<dbReference type="InterPro" id="IPR004358">
    <property type="entry name" value="Sig_transdc_His_kin-like_C"/>
</dbReference>
<dbReference type="EMBL" id="JBHLXE010000037">
    <property type="protein sequence ID" value="MFC0179211.1"/>
    <property type="molecule type" value="Genomic_DNA"/>
</dbReference>
<gene>
    <name evidence="17" type="ORF">ACFFIT_03700</name>
</gene>
<dbReference type="CDD" id="cd00082">
    <property type="entry name" value="HisKA"/>
    <property type="match status" value="1"/>
</dbReference>
<evidence type="ECO:0000256" key="2">
    <source>
        <dbReference type="ARBA" id="ARBA00004651"/>
    </source>
</evidence>
<evidence type="ECO:0000313" key="17">
    <source>
        <dbReference type="EMBL" id="MFC0179211.1"/>
    </source>
</evidence>
<keyword evidence="4" id="KW-1003">Cell membrane</keyword>
<dbReference type="Gene3D" id="3.30.565.10">
    <property type="entry name" value="Histidine kinase-like ATPase, C-terminal domain"/>
    <property type="match status" value="1"/>
</dbReference>
<comment type="subcellular location">
    <subcellularLocation>
        <location evidence="2">Cell membrane</location>
        <topology evidence="2">Multi-pass membrane protein</topology>
    </subcellularLocation>
</comment>
<evidence type="ECO:0000256" key="13">
    <source>
        <dbReference type="ARBA" id="ARBA00023136"/>
    </source>
</evidence>
<evidence type="ECO:0000256" key="4">
    <source>
        <dbReference type="ARBA" id="ARBA00022475"/>
    </source>
</evidence>
<keyword evidence="7 14" id="KW-0812">Transmembrane</keyword>
<dbReference type="Proteomes" id="UP001589758">
    <property type="component" value="Unassembled WGS sequence"/>
</dbReference>
<dbReference type="SUPFAM" id="SSF55874">
    <property type="entry name" value="ATPase domain of HSP90 chaperone/DNA topoisomerase II/histidine kinase"/>
    <property type="match status" value="1"/>
</dbReference>
<dbReference type="GO" id="GO:0005524">
    <property type="term" value="F:ATP binding"/>
    <property type="evidence" value="ECO:0007669"/>
    <property type="project" value="UniProtKB-KW"/>
</dbReference>
<feature type="transmembrane region" description="Helical" evidence="14">
    <location>
        <begin position="6"/>
        <end position="30"/>
    </location>
</feature>
<evidence type="ECO:0000256" key="6">
    <source>
        <dbReference type="ARBA" id="ARBA00022679"/>
    </source>
</evidence>
<dbReference type="EC" id="2.7.13.3" evidence="3"/>
<comment type="caution">
    <text evidence="17">The sequence shown here is derived from an EMBL/GenBank/DDBJ whole genome shotgun (WGS) entry which is preliminary data.</text>
</comment>
<evidence type="ECO:0000256" key="12">
    <source>
        <dbReference type="ARBA" id="ARBA00023012"/>
    </source>
</evidence>
<name>A0ABV6C8C2_9GAMM</name>
<dbReference type="PANTHER" id="PTHR45528">
    <property type="entry name" value="SENSOR HISTIDINE KINASE CPXA"/>
    <property type="match status" value="1"/>
</dbReference>
<evidence type="ECO:0000259" key="16">
    <source>
        <dbReference type="PROSITE" id="PS50885"/>
    </source>
</evidence>
<keyword evidence="9" id="KW-0418">Kinase</keyword>
<keyword evidence="5" id="KW-0597">Phosphoprotein</keyword>
<dbReference type="Gene3D" id="6.10.340.10">
    <property type="match status" value="1"/>
</dbReference>
<dbReference type="SMART" id="SM00304">
    <property type="entry name" value="HAMP"/>
    <property type="match status" value="1"/>
</dbReference>